<dbReference type="InterPro" id="IPR001254">
    <property type="entry name" value="Trypsin_dom"/>
</dbReference>
<dbReference type="AlphaFoldDB" id="A0A2T9YEK2"/>
<feature type="signal peptide" evidence="4">
    <location>
        <begin position="1"/>
        <end position="19"/>
    </location>
</feature>
<dbReference type="SUPFAM" id="SSF50494">
    <property type="entry name" value="Trypsin-like serine proteases"/>
    <property type="match status" value="1"/>
</dbReference>
<dbReference type="EMBL" id="MBFT01000354">
    <property type="protein sequence ID" value="PVU92636.1"/>
    <property type="molecule type" value="Genomic_DNA"/>
</dbReference>
<dbReference type="InterPro" id="IPR001314">
    <property type="entry name" value="Peptidase_S1A"/>
</dbReference>
<keyword evidence="8" id="KW-1185">Reference proteome</keyword>
<keyword evidence="3" id="KW-0645">Protease</keyword>
<dbReference type="GO" id="GO:0006508">
    <property type="term" value="P:proteolysis"/>
    <property type="evidence" value="ECO:0007669"/>
    <property type="project" value="UniProtKB-KW"/>
</dbReference>
<organism evidence="6 8">
    <name type="scientific">Furculomyces boomerangus</name>
    <dbReference type="NCBI Taxonomy" id="61424"/>
    <lineage>
        <taxon>Eukaryota</taxon>
        <taxon>Fungi</taxon>
        <taxon>Fungi incertae sedis</taxon>
        <taxon>Zoopagomycota</taxon>
        <taxon>Kickxellomycotina</taxon>
        <taxon>Harpellomycetes</taxon>
        <taxon>Harpellales</taxon>
        <taxon>Harpellaceae</taxon>
        <taxon>Furculomyces</taxon>
    </lineage>
</organism>
<dbReference type="InterPro" id="IPR043504">
    <property type="entry name" value="Peptidase_S1_PA_chymotrypsin"/>
</dbReference>
<evidence type="ECO:0000256" key="1">
    <source>
        <dbReference type="ARBA" id="ARBA00007664"/>
    </source>
</evidence>
<keyword evidence="4" id="KW-0732">Signal</keyword>
<dbReference type="EMBL" id="MBFT01000463">
    <property type="protein sequence ID" value="PVU90763.1"/>
    <property type="molecule type" value="Genomic_DNA"/>
</dbReference>
<dbReference type="OrthoDB" id="6380398at2759"/>
<sequence length="288" mass="31151">MKFSTLSTVFMAISATVFAQNSTDTSDDVVIANIINGKAASTVQYPFISQIFRDFGNKQFSFICTGSLIDQNYIVTAGHCVNDENYKLLGSNLFKVYAGSETLLSPTDKRLRTVTKIYTHGYSSKTPELDIAILKLSSPITAAEATPVKFYAYKINDNLPVEVAGFGVTNYGSNTPSNQLLKTLISVSSSQNCTDYGVNWSSNSGPQICSESYTGNDSCQGDSGGPLVAKINGNRVLVGVTSWGTNKDSNSNVLCGENVIAYYTRSGYFLTWIASVLGVDYKKILATY</sequence>
<name>A0A2T9YEK2_9FUNG</name>
<feature type="domain" description="Peptidase S1" evidence="5">
    <location>
        <begin position="34"/>
        <end position="278"/>
    </location>
</feature>
<evidence type="ECO:0000256" key="2">
    <source>
        <dbReference type="ARBA" id="ARBA00023157"/>
    </source>
</evidence>
<dbReference type="PROSITE" id="PS00134">
    <property type="entry name" value="TRYPSIN_HIS"/>
    <property type="match status" value="1"/>
</dbReference>
<evidence type="ECO:0000259" key="5">
    <source>
        <dbReference type="PROSITE" id="PS50240"/>
    </source>
</evidence>
<comment type="caution">
    <text evidence="6">The sequence shown here is derived from an EMBL/GenBank/DDBJ whole genome shotgun (WGS) entry which is preliminary data.</text>
</comment>
<evidence type="ECO:0000313" key="8">
    <source>
        <dbReference type="Proteomes" id="UP000245699"/>
    </source>
</evidence>
<dbReference type="PROSITE" id="PS00135">
    <property type="entry name" value="TRYPSIN_SER"/>
    <property type="match status" value="1"/>
</dbReference>
<protein>
    <recommendedName>
        <fullName evidence="5">Peptidase S1 domain-containing protein</fullName>
    </recommendedName>
</protein>
<dbReference type="InterPro" id="IPR033116">
    <property type="entry name" value="TRYPSIN_SER"/>
</dbReference>
<comment type="similarity">
    <text evidence="1">Belongs to the peptidase S1 family.</text>
</comment>
<dbReference type="Gene3D" id="2.40.10.10">
    <property type="entry name" value="Trypsin-like serine proteases"/>
    <property type="match status" value="1"/>
</dbReference>
<dbReference type="STRING" id="61424.A0A2T9YEK2"/>
<dbReference type="InterPro" id="IPR050430">
    <property type="entry name" value="Peptidase_S1"/>
</dbReference>
<keyword evidence="3" id="KW-0720">Serine protease</keyword>
<dbReference type="PANTHER" id="PTHR24276">
    <property type="entry name" value="POLYSERASE-RELATED"/>
    <property type="match status" value="1"/>
</dbReference>
<dbReference type="PROSITE" id="PS50240">
    <property type="entry name" value="TRYPSIN_DOM"/>
    <property type="match status" value="1"/>
</dbReference>
<keyword evidence="3" id="KW-0378">Hydrolase</keyword>
<dbReference type="Proteomes" id="UP000245699">
    <property type="component" value="Unassembled WGS sequence"/>
</dbReference>
<evidence type="ECO:0000313" key="6">
    <source>
        <dbReference type="EMBL" id="PVU90763.1"/>
    </source>
</evidence>
<reference evidence="6 8" key="1">
    <citation type="journal article" date="2018" name="MBio">
        <title>Comparative Genomics Reveals the Core Gene Toolbox for the Fungus-Insect Symbiosis.</title>
        <authorList>
            <person name="Wang Y."/>
            <person name="Stata M."/>
            <person name="Wang W."/>
            <person name="Stajich J.E."/>
            <person name="White M.M."/>
            <person name="Moncalvo J.M."/>
        </authorList>
    </citation>
    <scope>NUCLEOTIDE SEQUENCE [LARGE SCALE GENOMIC DNA]</scope>
    <source>
        <strain evidence="6 8">AUS-77-4</strain>
    </source>
</reference>
<dbReference type="GO" id="GO:0004252">
    <property type="term" value="F:serine-type endopeptidase activity"/>
    <property type="evidence" value="ECO:0007669"/>
    <property type="project" value="InterPro"/>
</dbReference>
<evidence type="ECO:0000256" key="4">
    <source>
        <dbReference type="SAM" id="SignalP"/>
    </source>
</evidence>
<dbReference type="InterPro" id="IPR018114">
    <property type="entry name" value="TRYPSIN_HIS"/>
</dbReference>
<evidence type="ECO:0000313" key="7">
    <source>
        <dbReference type="EMBL" id="PVU92636.1"/>
    </source>
</evidence>
<dbReference type="PANTHER" id="PTHR24276:SF98">
    <property type="entry name" value="FI18310P1-RELATED"/>
    <property type="match status" value="1"/>
</dbReference>
<gene>
    <name evidence="7" type="ORF">BB559_003645</name>
    <name evidence="6" type="ORF">BB559_004458</name>
</gene>
<proteinExistence type="inferred from homology"/>
<dbReference type="Pfam" id="PF00089">
    <property type="entry name" value="Trypsin"/>
    <property type="match status" value="1"/>
</dbReference>
<dbReference type="CDD" id="cd00190">
    <property type="entry name" value="Tryp_SPc"/>
    <property type="match status" value="1"/>
</dbReference>
<dbReference type="FunFam" id="2.40.10.10:FF:000068">
    <property type="entry name" value="transmembrane protease serine 2"/>
    <property type="match status" value="1"/>
</dbReference>
<dbReference type="InterPro" id="IPR009003">
    <property type="entry name" value="Peptidase_S1_PA"/>
</dbReference>
<dbReference type="PRINTS" id="PR00722">
    <property type="entry name" value="CHYMOTRYPSIN"/>
</dbReference>
<feature type="chain" id="PRO_5033770546" description="Peptidase S1 domain-containing protein" evidence="4">
    <location>
        <begin position="20"/>
        <end position="288"/>
    </location>
</feature>
<evidence type="ECO:0000256" key="3">
    <source>
        <dbReference type="RuleBase" id="RU363034"/>
    </source>
</evidence>
<accession>A0A2T9YEK2</accession>
<keyword evidence="2" id="KW-1015">Disulfide bond</keyword>
<dbReference type="SMART" id="SM00020">
    <property type="entry name" value="Tryp_SPc"/>
    <property type="match status" value="1"/>
</dbReference>